<dbReference type="InterPro" id="IPR050905">
    <property type="entry name" value="Plant_NBS-LRR"/>
</dbReference>
<evidence type="ECO:0000256" key="2">
    <source>
        <dbReference type="ARBA" id="ARBA00022741"/>
    </source>
</evidence>
<keyword evidence="4" id="KW-0067">ATP-binding</keyword>
<keyword evidence="9" id="KW-1185">Reference proteome</keyword>
<dbReference type="EMBL" id="JASCZI010121199">
    <property type="protein sequence ID" value="MED6160476.1"/>
    <property type="molecule type" value="Genomic_DNA"/>
</dbReference>
<dbReference type="InterPro" id="IPR042197">
    <property type="entry name" value="Apaf_helical"/>
</dbReference>
<dbReference type="Gene3D" id="1.10.8.430">
    <property type="entry name" value="Helical domain of apoptotic protease-activating factors"/>
    <property type="match status" value="1"/>
</dbReference>
<feature type="region of interest" description="Disordered" evidence="6">
    <location>
        <begin position="300"/>
        <end position="323"/>
    </location>
</feature>
<dbReference type="Proteomes" id="UP001341840">
    <property type="component" value="Unassembled WGS sequence"/>
</dbReference>
<keyword evidence="3" id="KW-0611">Plant defense</keyword>
<dbReference type="InterPro" id="IPR002182">
    <property type="entry name" value="NB-ARC"/>
</dbReference>
<dbReference type="Gene3D" id="3.80.10.10">
    <property type="entry name" value="Ribonuclease Inhibitor"/>
    <property type="match status" value="1"/>
</dbReference>
<keyword evidence="2" id="KW-0547">Nucleotide-binding</keyword>
<dbReference type="PRINTS" id="PR00364">
    <property type="entry name" value="DISEASERSIST"/>
</dbReference>
<evidence type="ECO:0000256" key="4">
    <source>
        <dbReference type="ARBA" id="ARBA00022840"/>
    </source>
</evidence>
<evidence type="ECO:0000256" key="5">
    <source>
        <dbReference type="SAM" id="Coils"/>
    </source>
</evidence>
<proteinExistence type="inferred from homology"/>
<dbReference type="SUPFAM" id="SSF52540">
    <property type="entry name" value="P-loop containing nucleoside triphosphate hydrolases"/>
    <property type="match status" value="1"/>
</dbReference>
<keyword evidence="5" id="KW-0175">Coiled coil</keyword>
<comment type="similarity">
    <text evidence="1">Belongs to the disease resistance NB-LRR family.</text>
</comment>
<dbReference type="PANTHER" id="PTHR33463">
    <property type="entry name" value="NB-ARC DOMAIN-CONTAINING PROTEIN-RELATED"/>
    <property type="match status" value="1"/>
</dbReference>
<name>A0ABU6UHF8_9FABA</name>
<evidence type="ECO:0000256" key="6">
    <source>
        <dbReference type="SAM" id="MobiDB-lite"/>
    </source>
</evidence>
<dbReference type="SMART" id="SM00382">
    <property type="entry name" value="AAA"/>
    <property type="match status" value="1"/>
</dbReference>
<dbReference type="InterPro" id="IPR032675">
    <property type="entry name" value="LRR_dom_sf"/>
</dbReference>
<feature type="domain" description="AAA+ ATPase" evidence="7">
    <location>
        <begin position="180"/>
        <end position="363"/>
    </location>
</feature>
<gene>
    <name evidence="8" type="ORF">PIB30_051797</name>
</gene>
<evidence type="ECO:0000259" key="7">
    <source>
        <dbReference type="SMART" id="SM00382"/>
    </source>
</evidence>
<evidence type="ECO:0000313" key="9">
    <source>
        <dbReference type="Proteomes" id="UP001341840"/>
    </source>
</evidence>
<feature type="coiled-coil region" evidence="5">
    <location>
        <begin position="354"/>
        <end position="381"/>
    </location>
</feature>
<protein>
    <recommendedName>
        <fullName evidence="7">AAA+ ATPase domain-containing protein</fullName>
    </recommendedName>
</protein>
<dbReference type="InterPro" id="IPR027417">
    <property type="entry name" value="P-loop_NTPase"/>
</dbReference>
<dbReference type="Pfam" id="PF00931">
    <property type="entry name" value="NB-ARC"/>
    <property type="match status" value="1"/>
</dbReference>
<dbReference type="PANTHER" id="PTHR33463:SF196">
    <property type="entry name" value="NB-ARC DOMAIN DISEASE RESISTANCE PROTEIN"/>
    <property type="match status" value="1"/>
</dbReference>
<dbReference type="Gene3D" id="3.40.50.300">
    <property type="entry name" value="P-loop containing nucleotide triphosphate hydrolases"/>
    <property type="match status" value="1"/>
</dbReference>
<reference evidence="8 9" key="1">
    <citation type="journal article" date="2023" name="Plants (Basel)">
        <title>Bridging the Gap: Combining Genomics and Transcriptomics Approaches to Understand Stylosanthes scabra, an Orphan Legume from the Brazilian Caatinga.</title>
        <authorList>
            <person name="Ferreira-Neto J.R.C."/>
            <person name="da Silva M.D."/>
            <person name="Binneck E."/>
            <person name="de Melo N.F."/>
            <person name="da Silva R.H."/>
            <person name="de Melo A.L.T.M."/>
            <person name="Pandolfi V."/>
            <person name="Bustamante F.O."/>
            <person name="Brasileiro-Vidal A.C."/>
            <person name="Benko-Iseppon A.M."/>
        </authorList>
    </citation>
    <scope>NUCLEOTIDE SEQUENCE [LARGE SCALE GENOMIC DNA]</scope>
    <source>
        <tissue evidence="8">Leaves</tissue>
    </source>
</reference>
<evidence type="ECO:0000256" key="3">
    <source>
        <dbReference type="ARBA" id="ARBA00022821"/>
    </source>
</evidence>
<evidence type="ECO:0000256" key="1">
    <source>
        <dbReference type="ARBA" id="ARBA00008894"/>
    </source>
</evidence>
<dbReference type="InterPro" id="IPR003593">
    <property type="entry name" value="AAA+_ATPase"/>
</dbReference>
<accession>A0ABU6UHF8</accession>
<comment type="caution">
    <text evidence="8">The sequence shown here is derived from an EMBL/GenBank/DDBJ whole genome shotgun (WGS) entry which is preliminary data.</text>
</comment>
<sequence length="809" mass="91338">MGDIPFLGKVVDLALEASIRQLGYVINYKDHEQELKELITTLESHKRTLDEQVQVAINNAEEITSTTQDWLDKVTKKLEESKEFDDDEALKSKTSCFGGGCSSGALPFLWHRRQLGRKAKKILTPAIEKLNDKSSHVLANISSRPTPTFADSNPSDGDYLKFKSRMDIIEKIMEQLKDSTVRMVGLHGPSGVGKTSLVKQIAKQAENSKLFDKVIMAIVKKDPDLQKVQQDIADGLRLNFENEGENGRATRLRKSLQQTNTLVILDDLWDELDLNKIGVPFDDDHGSSHKLVGKEQMGGETDISGKMMKNESSRGTTKGCKKVVGMTNEDPKFKPETLKNYCAGLPMAVIIVGRSLMNKSKSDWEEELERLKNQQGSNEVQKYMEGHVKMGYDHLESEELKSIFLVYPQMCHQSLIVDLVKYCFGLGILKDVHTLRDARQCISKSIKKLQDSGLLDSTSNDNFNMHDIIRDAALSIACKNQNAFILRNKTLDVWPDKDQLERCTAIYLHKCHIVDELPKVVNCPRLTFFYIDCDGSTLKIPDKFFEGMEELKVLVLSGIHFECLPSSIKCLRNLRMLCLEKCTLGNLSILNNLRKLRILSLSGSTIEDWPTVLEGLSKLQLLDISDCLISSSTGPLSLSSFTNLEELYVSNSLPKMEVKGQKNNSQHSVLSELKHLHQLNTIDVCIPSVELLPTDLFFHELNDYKIVIGDFETLSIGDFKMLNRYEASRSLALQLEPGRDDIHSLKGIKLLFKGVENLLLGDLHGVQNAFYELNLDGFPNLKHLSIVNNKDIEYIVNWSCHYLRMPFPI</sequence>
<evidence type="ECO:0000313" key="8">
    <source>
        <dbReference type="EMBL" id="MED6160476.1"/>
    </source>
</evidence>
<organism evidence="8 9">
    <name type="scientific">Stylosanthes scabra</name>
    <dbReference type="NCBI Taxonomy" id="79078"/>
    <lineage>
        <taxon>Eukaryota</taxon>
        <taxon>Viridiplantae</taxon>
        <taxon>Streptophyta</taxon>
        <taxon>Embryophyta</taxon>
        <taxon>Tracheophyta</taxon>
        <taxon>Spermatophyta</taxon>
        <taxon>Magnoliopsida</taxon>
        <taxon>eudicotyledons</taxon>
        <taxon>Gunneridae</taxon>
        <taxon>Pentapetalae</taxon>
        <taxon>rosids</taxon>
        <taxon>fabids</taxon>
        <taxon>Fabales</taxon>
        <taxon>Fabaceae</taxon>
        <taxon>Papilionoideae</taxon>
        <taxon>50 kb inversion clade</taxon>
        <taxon>dalbergioids sensu lato</taxon>
        <taxon>Dalbergieae</taxon>
        <taxon>Pterocarpus clade</taxon>
        <taxon>Stylosanthes</taxon>
    </lineage>
</organism>
<dbReference type="SUPFAM" id="SSF52058">
    <property type="entry name" value="L domain-like"/>
    <property type="match status" value="1"/>
</dbReference>